<dbReference type="Proteomes" id="UP000016412">
    <property type="component" value="Unassembled WGS sequence"/>
</dbReference>
<evidence type="ECO:0000256" key="1">
    <source>
        <dbReference type="SAM" id="SignalP"/>
    </source>
</evidence>
<evidence type="ECO:0000313" key="6">
    <source>
        <dbReference type="Proteomes" id="UP000016646"/>
    </source>
</evidence>
<evidence type="ECO:0000313" key="4">
    <source>
        <dbReference type="EMBL" id="ERK00149.1"/>
    </source>
</evidence>
<evidence type="ECO:0000313" key="5">
    <source>
        <dbReference type="Proteomes" id="UP000016412"/>
    </source>
</evidence>
<sequence>MKKTYMFILLPVLLFVLLTTGCRHASSSSDAENPGTNPAVPQNPYELTEADVLAAFGLQRGNITASAAAKKIANGMPAGSGITFTERNFVAYDDEAGTFTVKVKGTNEGKNFSQKISVAGFTHPLAGKTIQSLADCELNLDDAIEHNYSLTKYIAEVNKDPSGAKLVKKLSFLLSDFVTTIELGEHDTYTLAARAREAGTQVWVRPSVVFRKLAEGGTEEFVENTSLSFTRLTPQLKKNYFKARDVFQYILNKTADSAIKVDSTEFASSFYAAAKSTGQAPINLFTDTFKMKIQAYADLYRTQDTDEHIALDISYGAVQPKNGGIDADDYTGTVKINLCIATNQEIADQSGITAIKNIEKSGFAKIPEDAALAEKTHLFFNLIPKIPLTDELKTQWEQKTFSDYYLLRVDENGAAAVNNPFVATDIPFHLCVNSENINPSAHLGCAIFGASKTRNENIIFIENIQLKKETGSKIMEVQVKLKGSGAVLKVTADPGY</sequence>
<keyword evidence="6" id="KW-1185">Reference proteome</keyword>
<feature type="signal peptide" evidence="1">
    <location>
        <begin position="1"/>
        <end position="25"/>
    </location>
</feature>
<dbReference type="OrthoDB" id="356995at2"/>
<evidence type="ECO:0000313" key="3">
    <source>
        <dbReference type="EMBL" id="ERF60622.1"/>
    </source>
</evidence>
<dbReference type="Proteomes" id="UP000016646">
    <property type="component" value="Unassembled WGS sequence"/>
</dbReference>
<dbReference type="EMBL" id="AUZJ01000037">
    <property type="protein sequence ID" value="ERF60622.1"/>
    <property type="molecule type" value="Genomic_DNA"/>
</dbReference>
<feature type="domain" description="Lipoprotein-associated type-17" evidence="2">
    <location>
        <begin position="80"/>
        <end position="122"/>
    </location>
</feature>
<gene>
    <name evidence="4" type="ORF">HMPREF0860_2106</name>
    <name evidence="3" type="ORF">HMPREF1325_0288</name>
</gene>
<dbReference type="Pfam" id="PF04200">
    <property type="entry name" value="Lipoprotein_17"/>
    <property type="match status" value="1"/>
</dbReference>
<keyword evidence="1" id="KW-0732">Signal</keyword>
<comment type="caution">
    <text evidence="3">The sequence shown here is derived from an EMBL/GenBank/DDBJ whole genome shotgun (WGS) entry which is preliminary data.</text>
</comment>
<reference evidence="5 6" key="1">
    <citation type="submission" date="2013-08" db="EMBL/GenBank/DDBJ databases">
        <authorList>
            <person name="Durkin A.S."/>
            <person name="Haft D.R."/>
            <person name="McCorrison J."/>
            <person name="Torralba M."/>
            <person name="Gillis M."/>
            <person name="Haft D.H."/>
            <person name="Methe B."/>
            <person name="Sutton G."/>
            <person name="Nelson K.E."/>
        </authorList>
    </citation>
    <scope>NUCLEOTIDE SEQUENCE [LARGE SCALE GENOMIC DNA]</scope>
    <source>
        <strain evidence="4 6">ATCC 35536</strain>
        <strain evidence="3 5">VPI DR56BR1116</strain>
    </source>
</reference>
<feature type="chain" id="PRO_5004609858" evidence="1">
    <location>
        <begin position="26"/>
        <end position="496"/>
    </location>
</feature>
<evidence type="ECO:0000259" key="2">
    <source>
        <dbReference type="Pfam" id="PF04200"/>
    </source>
</evidence>
<dbReference type="eggNOG" id="ENOG5031C8V">
    <property type="taxonomic scope" value="Bacteria"/>
</dbReference>
<dbReference type="RefSeq" id="WP_021330405.1">
    <property type="nucleotide sequence ID" value="NZ_AUZJ01000037.1"/>
</dbReference>
<name>U1F995_TRESO</name>
<organism evidence="3 5">
    <name type="scientific">Treponema socranskii subsp. socranskii VPI DR56BR1116 = ATCC 35536</name>
    <dbReference type="NCBI Taxonomy" id="1125725"/>
    <lineage>
        <taxon>Bacteria</taxon>
        <taxon>Pseudomonadati</taxon>
        <taxon>Spirochaetota</taxon>
        <taxon>Spirochaetia</taxon>
        <taxon>Spirochaetales</taxon>
        <taxon>Treponemataceae</taxon>
        <taxon>Treponema</taxon>
    </lineage>
</organism>
<keyword evidence="3" id="KW-0449">Lipoprotein</keyword>
<proteinExistence type="predicted"/>
<accession>U1F995</accession>
<dbReference type="EMBL" id="AVQI01000068">
    <property type="protein sequence ID" value="ERK00149.1"/>
    <property type="molecule type" value="Genomic_DNA"/>
</dbReference>
<dbReference type="AlphaFoldDB" id="U1F995"/>
<dbReference type="PATRIC" id="fig|1125725.3.peg.1393"/>
<dbReference type="InterPro" id="IPR007326">
    <property type="entry name" value="Lipoprotein-assoc_dom"/>
</dbReference>
<dbReference type="PROSITE" id="PS51257">
    <property type="entry name" value="PROKAR_LIPOPROTEIN"/>
    <property type="match status" value="1"/>
</dbReference>
<protein>
    <submittedName>
        <fullName evidence="3">Lipoprotein associated domain protein</fullName>
    </submittedName>
</protein>